<evidence type="ECO:0000313" key="6">
    <source>
        <dbReference type="EMBL" id="KXB61937.1"/>
    </source>
</evidence>
<sequence>MKESSRIDQKWHITDAEWEVMRVVWANNEVTSRFVAEVLCEKMNWKQATIKTLLNRLLEKGVLKKREIGNKYIYSTDFTEKEVANSYILGTFDKICKTKVGEMIGKVIENSELSFDDLELILKAVEEKRKTAVKEVLCACVKGQCNCEHNEHRHV</sequence>
<organism evidence="6 7">
    <name type="scientific">Leptotrichia wadei</name>
    <dbReference type="NCBI Taxonomy" id="157687"/>
    <lineage>
        <taxon>Bacteria</taxon>
        <taxon>Fusobacteriati</taxon>
        <taxon>Fusobacteriota</taxon>
        <taxon>Fusobacteriia</taxon>
        <taxon>Fusobacteriales</taxon>
        <taxon>Leptotrichiaceae</taxon>
        <taxon>Leptotrichia</taxon>
    </lineage>
</organism>
<protein>
    <submittedName>
        <fullName evidence="6">Copper transport repressor, CopY/TcrY family</fullName>
    </submittedName>
</protein>
<evidence type="ECO:0000256" key="5">
    <source>
        <dbReference type="SAM" id="Coils"/>
    </source>
</evidence>
<accession>A0A134A2K7</accession>
<comment type="similarity">
    <text evidence="1">Belongs to the BlaI transcriptional regulatory family.</text>
</comment>
<evidence type="ECO:0000256" key="3">
    <source>
        <dbReference type="ARBA" id="ARBA00023125"/>
    </source>
</evidence>
<dbReference type="InterPro" id="IPR005650">
    <property type="entry name" value="BlaI_family"/>
</dbReference>
<dbReference type="OrthoDB" id="1849040at2"/>
<evidence type="ECO:0000256" key="4">
    <source>
        <dbReference type="ARBA" id="ARBA00023163"/>
    </source>
</evidence>
<dbReference type="InterPro" id="IPR036390">
    <property type="entry name" value="WH_DNA-bd_sf"/>
</dbReference>
<evidence type="ECO:0000256" key="2">
    <source>
        <dbReference type="ARBA" id="ARBA00023015"/>
    </source>
</evidence>
<dbReference type="Gene3D" id="1.10.10.10">
    <property type="entry name" value="Winged helix-like DNA-binding domain superfamily/Winged helix DNA-binding domain"/>
    <property type="match status" value="1"/>
</dbReference>
<dbReference type="InterPro" id="IPR036388">
    <property type="entry name" value="WH-like_DNA-bd_sf"/>
</dbReference>
<dbReference type="InterPro" id="IPR014071">
    <property type="entry name" value="Cu_transp_CopY/TcrY"/>
</dbReference>
<keyword evidence="4" id="KW-0804">Transcription</keyword>
<feature type="coiled-coil region" evidence="5">
    <location>
        <begin position="108"/>
        <end position="135"/>
    </location>
</feature>
<comment type="caution">
    <text evidence="6">The sequence shown here is derived from an EMBL/GenBank/DDBJ whole genome shotgun (WGS) entry which is preliminary data.</text>
</comment>
<dbReference type="Pfam" id="PF03965">
    <property type="entry name" value="Penicillinase_R"/>
    <property type="match status" value="1"/>
</dbReference>
<dbReference type="GO" id="GO:0045892">
    <property type="term" value="P:negative regulation of DNA-templated transcription"/>
    <property type="evidence" value="ECO:0007669"/>
    <property type="project" value="InterPro"/>
</dbReference>
<dbReference type="NCBIfam" id="TIGR02698">
    <property type="entry name" value="CopY_TcrY"/>
    <property type="match status" value="1"/>
</dbReference>
<keyword evidence="5" id="KW-0175">Coiled coil</keyword>
<dbReference type="EMBL" id="LSDD01000129">
    <property type="protein sequence ID" value="KXB61937.1"/>
    <property type="molecule type" value="Genomic_DNA"/>
</dbReference>
<reference evidence="7" key="1">
    <citation type="submission" date="2016-01" db="EMBL/GenBank/DDBJ databases">
        <authorList>
            <person name="Mitreva M."/>
            <person name="Pepin K.H."/>
            <person name="Mihindukulasuriya K.A."/>
            <person name="Fulton R."/>
            <person name="Fronick C."/>
            <person name="O'Laughlin M."/>
            <person name="Miner T."/>
            <person name="Herter B."/>
            <person name="Rosa B.A."/>
            <person name="Cordes M."/>
            <person name="Tomlinson C."/>
            <person name="Wollam A."/>
            <person name="Palsikar V.B."/>
            <person name="Mardis E.R."/>
            <person name="Wilson R.K."/>
        </authorList>
    </citation>
    <scope>NUCLEOTIDE SEQUENCE [LARGE SCALE GENOMIC DNA]</scope>
    <source>
        <strain evidence="7">KA00185</strain>
    </source>
</reference>
<dbReference type="AlphaFoldDB" id="A0A134A2K7"/>
<keyword evidence="3" id="KW-0238">DNA-binding</keyword>
<evidence type="ECO:0000313" key="7">
    <source>
        <dbReference type="Proteomes" id="UP000070483"/>
    </source>
</evidence>
<dbReference type="RefSeq" id="WP_060918311.1">
    <property type="nucleotide sequence ID" value="NZ_KQ960099.1"/>
</dbReference>
<name>A0A134A2K7_9FUSO</name>
<dbReference type="PATRIC" id="fig|157687.3.peg.1709"/>
<dbReference type="PIRSF" id="PIRSF019455">
    <property type="entry name" value="CopR_AtkY"/>
    <property type="match status" value="1"/>
</dbReference>
<evidence type="ECO:0000256" key="1">
    <source>
        <dbReference type="ARBA" id="ARBA00011046"/>
    </source>
</evidence>
<proteinExistence type="inferred from homology"/>
<dbReference type="SUPFAM" id="SSF46785">
    <property type="entry name" value="Winged helix' DNA-binding domain"/>
    <property type="match status" value="1"/>
</dbReference>
<dbReference type="Proteomes" id="UP000070483">
    <property type="component" value="Unassembled WGS sequence"/>
</dbReference>
<dbReference type="STRING" id="157687.HMPREF3180_01717"/>
<keyword evidence="2" id="KW-0805">Transcription regulation</keyword>
<keyword evidence="7" id="KW-1185">Reference proteome</keyword>
<gene>
    <name evidence="6" type="ORF">HMPREF3180_01717</name>
</gene>
<dbReference type="GO" id="GO:0003677">
    <property type="term" value="F:DNA binding"/>
    <property type="evidence" value="ECO:0007669"/>
    <property type="project" value="UniProtKB-KW"/>
</dbReference>